<dbReference type="AlphaFoldDB" id="A0A7W5B8D9"/>
<feature type="domain" description="Ice-binding protein C-terminal" evidence="3">
    <location>
        <begin position="291"/>
        <end position="315"/>
    </location>
</feature>
<sequence>MPKFAKLLPALLGASLLLPLQAGATAIDLGVASGYSGFFYGNAKNFTDIEGRLAVGGDVTANASIGYRAPYGSKGPSLVVGGNVKLGTGDIFNGPTTNVNTNASVGPITEYTKAPGYGVYGGKNLSANGYHDLRKQTGVVDFGAAKTQLTNLSSNLGKLSSNGLVENKWGGTYLTGDNKSDIQVFTINSSNLSNLFLQDVRADAHVVINVVGGGKFSITGGQDGQLKDLRDRLLYNFLDASSVTVGTFAYGTILANKADILGGGHLEGNVIANSLSSALEIGYEPYKNISAVPEPQTWALLMGGLAFVGFAARRRKQA</sequence>
<feature type="chain" id="PRO_5030526126" evidence="2">
    <location>
        <begin position="25"/>
        <end position="318"/>
    </location>
</feature>
<accession>A0A7W5B8D9</accession>
<evidence type="ECO:0000259" key="3">
    <source>
        <dbReference type="Pfam" id="PF07589"/>
    </source>
</evidence>
<name>A0A7W5B8D9_9BURK</name>
<evidence type="ECO:0000256" key="1">
    <source>
        <dbReference type="SAM" id="Phobius"/>
    </source>
</evidence>
<feature type="transmembrane region" description="Helical" evidence="1">
    <location>
        <begin position="295"/>
        <end position="312"/>
    </location>
</feature>
<dbReference type="Pfam" id="PF20597">
    <property type="entry name" value="pAdhesive_15"/>
    <property type="match status" value="1"/>
</dbReference>
<dbReference type="Proteomes" id="UP000541535">
    <property type="component" value="Unassembled WGS sequence"/>
</dbReference>
<feature type="signal peptide" evidence="2">
    <location>
        <begin position="1"/>
        <end position="24"/>
    </location>
</feature>
<feature type="domain" description="Choice-of-anchor A" evidence="4">
    <location>
        <begin position="29"/>
        <end position="281"/>
    </location>
</feature>
<protein>
    <submittedName>
        <fullName evidence="5">Choice-of-anchor A domain-containing protein</fullName>
    </submittedName>
</protein>
<proteinExistence type="predicted"/>
<organism evidence="5 6">
    <name type="scientific">Pseudoduganella violacea</name>
    <dbReference type="NCBI Taxonomy" id="1715466"/>
    <lineage>
        <taxon>Bacteria</taxon>
        <taxon>Pseudomonadati</taxon>
        <taxon>Pseudomonadota</taxon>
        <taxon>Betaproteobacteria</taxon>
        <taxon>Burkholderiales</taxon>
        <taxon>Oxalobacteraceae</taxon>
        <taxon>Telluria group</taxon>
        <taxon>Pseudoduganella</taxon>
    </lineage>
</organism>
<dbReference type="NCBIfam" id="NF035944">
    <property type="entry name" value="PEPxxWA-CTERM"/>
    <property type="match status" value="1"/>
</dbReference>
<comment type="caution">
    <text evidence="5">The sequence shown here is derived from an EMBL/GenBank/DDBJ whole genome shotgun (WGS) entry which is preliminary data.</text>
</comment>
<keyword evidence="1" id="KW-0812">Transmembrane</keyword>
<keyword evidence="6" id="KW-1185">Reference proteome</keyword>
<evidence type="ECO:0000313" key="5">
    <source>
        <dbReference type="EMBL" id="MBB3118434.1"/>
    </source>
</evidence>
<evidence type="ECO:0000313" key="6">
    <source>
        <dbReference type="Proteomes" id="UP000541535"/>
    </source>
</evidence>
<keyword evidence="1" id="KW-1133">Transmembrane helix</keyword>
<dbReference type="NCBIfam" id="TIGR02595">
    <property type="entry name" value="PEP_CTERM"/>
    <property type="match status" value="1"/>
</dbReference>
<gene>
    <name evidence="5" type="ORF">FHS03_001465</name>
</gene>
<dbReference type="EMBL" id="JACHXD010000003">
    <property type="protein sequence ID" value="MBB3118434.1"/>
    <property type="molecule type" value="Genomic_DNA"/>
</dbReference>
<evidence type="ECO:0000259" key="4">
    <source>
        <dbReference type="Pfam" id="PF20597"/>
    </source>
</evidence>
<dbReference type="Pfam" id="PF07589">
    <property type="entry name" value="PEP-CTERM"/>
    <property type="match status" value="1"/>
</dbReference>
<evidence type="ECO:0000256" key="2">
    <source>
        <dbReference type="SAM" id="SignalP"/>
    </source>
</evidence>
<dbReference type="InterPro" id="IPR026588">
    <property type="entry name" value="Choice_anch_A"/>
</dbReference>
<keyword evidence="1" id="KW-0472">Membrane</keyword>
<reference evidence="5 6" key="1">
    <citation type="submission" date="2020-08" db="EMBL/GenBank/DDBJ databases">
        <title>Genomic Encyclopedia of Type Strains, Phase III (KMG-III): the genomes of soil and plant-associated and newly described type strains.</title>
        <authorList>
            <person name="Whitman W."/>
        </authorList>
    </citation>
    <scope>NUCLEOTIDE SEQUENCE [LARGE SCALE GENOMIC DNA]</scope>
    <source>
        <strain evidence="5 6">CECT 8897</strain>
    </source>
</reference>
<dbReference type="NCBIfam" id="TIGR04215">
    <property type="entry name" value="choice_anch_A"/>
    <property type="match status" value="1"/>
</dbReference>
<dbReference type="InterPro" id="IPR013424">
    <property type="entry name" value="Ice-binding_C"/>
</dbReference>
<keyword evidence="2" id="KW-0732">Signal</keyword>